<accession>A0A840DD22</accession>
<gene>
    <name evidence="2" type="ORF">F5897_000238</name>
</gene>
<protein>
    <submittedName>
        <fullName evidence="2">Pimeloyl-ACP methyl ester carboxylesterase</fullName>
    </submittedName>
</protein>
<dbReference type="PANTHER" id="PTHR43689">
    <property type="entry name" value="HYDROLASE"/>
    <property type="match status" value="1"/>
</dbReference>
<sequence length="200" mass="21478">MTVSQVQQPIIAELPQKYEAVSYPVVQPGGAAKPWELSQLVADIANTLTAPVHVVGVSLGAVIALQLAISHRHLVRSLCISAPQAKPPRALLQLQQVLLRLLPAKIVCPPELTKPQLLAVTSNLATLNLEPHLPAITVRTTVLCGSKDLPNLRAARQIAARIPHANLEVVSGVGHLWHHSAPQLFSTKLRHHLAASGRVQ</sequence>
<evidence type="ECO:0000259" key="1">
    <source>
        <dbReference type="Pfam" id="PF12697"/>
    </source>
</evidence>
<keyword evidence="3" id="KW-1185">Reference proteome</keyword>
<name>A0A840DD22_9MICO</name>
<dbReference type="SUPFAM" id="SSF53474">
    <property type="entry name" value="alpha/beta-Hydrolases"/>
    <property type="match status" value="1"/>
</dbReference>
<comment type="caution">
    <text evidence="2">The sequence shown here is derived from an EMBL/GenBank/DDBJ whole genome shotgun (WGS) entry which is preliminary data.</text>
</comment>
<evidence type="ECO:0000313" key="2">
    <source>
        <dbReference type="EMBL" id="MBB4070954.1"/>
    </source>
</evidence>
<reference evidence="2" key="1">
    <citation type="submission" date="2020-08" db="EMBL/GenBank/DDBJ databases">
        <title>Sequencing the genomes of 1000 actinobacteria strains.</title>
        <authorList>
            <person name="Klenk H.-P."/>
        </authorList>
    </citation>
    <scope>NUCLEOTIDE SEQUENCE [LARGE SCALE GENOMIC DNA]</scope>
    <source>
        <strain evidence="2">DSM 27064</strain>
    </source>
</reference>
<organism evidence="2 3">
    <name type="scientific">Canibacter oris</name>
    <dbReference type="NCBI Taxonomy" id="1365628"/>
    <lineage>
        <taxon>Bacteria</taxon>
        <taxon>Bacillati</taxon>
        <taxon>Actinomycetota</taxon>
        <taxon>Actinomycetes</taxon>
        <taxon>Micrococcales</taxon>
        <taxon>Microbacteriaceae</taxon>
        <taxon>Canibacter</taxon>
    </lineage>
</organism>
<proteinExistence type="predicted"/>
<dbReference type="AlphaFoldDB" id="A0A840DD22"/>
<dbReference type="PANTHER" id="PTHR43689:SF8">
    <property type="entry name" value="ALPHA_BETA-HYDROLASES SUPERFAMILY PROTEIN"/>
    <property type="match status" value="1"/>
</dbReference>
<evidence type="ECO:0000313" key="3">
    <source>
        <dbReference type="Proteomes" id="UP000571183"/>
    </source>
</evidence>
<dbReference type="Gene3D" id="3.40.50.1820">
    <property type="entry name" value="alpha/beta hydrolase"/>
    <property type="match status" value="2"/>
</dbReference>
<dbReference type="RefSeq" id="WP_183304197.1">
    <property type="nucleotide sequence ID" value="NZ_JACIFD010000002.1"/>
</dbReference>
<dbReference type="InterPro" id="IPR029058">
    <property type="entry name" value="AB_hydrolase_fold"/>
</dbReference>
<dbReference type="InterPro" id="IPR000073">
    <property type="entry name" value="AB_hydrolase_1"/>
</dbReference>
<dbReference type="Pfam" id="PF12697">
    <property type="entry name" value="Abhydrolase_6"/>
    <property type="match status" value="1"/>
</dbReference>
<dbReference type="Proteomes" id="UP000571183">
    <property type="component" value="Unassembled WGS sequence"/>
</dbReference>
<dbReference type="EMBL" id="JACIFD010000002">
    <property type="protein sequence ID" value="MBB4070954.1"/>
    <property type="molecule type" value="Genomic_DNA"/>
</dbReference>
<feature type="domain" description="AB hydrolase-1" evidence="1">
    <location>
        <begin position="33"/>
        <end position="185"/>
    </location>
</feature>
<dbReference type="GO" id="GO:0003824">
    <property type="term" value="F:catalytic activity"/>
    <property type="evidence" value="ECO:0007669"/>
    <property type="project" value="UniProtKB-ARBA"/>
</dbReference>